<evidence type="ECO:0000313" key="6">
    <source>
        <dbReference type="EMBL" id="EEF27012.1"/>
    </source>
</evidence>
<dbReference type="SUPFAM" id="SSF56300">
    <property type="entry name" value="Metallo-dependent phosphatases"/>
    <property type="match status" value="1"/>
</dbReference>
<name>B9TAV3_RICCO</name>
<organism evidence="6 7">
    <name type="scientific">Ricinus communis</name>
    <name type="common">Castor bean</name>
    <dbReference type="NCBI Taxonomy" id="3988"/>
    <lineage>
        <taxon>Eukaryota</taxon>
        <taxon>Viridiplantae</taxon>
        <taxon>Streptophyta</taxon>
        <taxon>Embryophyta</taxon>
        <taxon>Tracheophyta</taxon>
        <taxon>Spermatophyta</taxon>
        <taxon>Magnoliopsida</taxon>
        <taxon>eudicotyledons</taxon>
        <taxon>Gunneridae</taxon>
        <taxon>Pentapetalae</taxon>
        <taxon>rosids</taxon>
        <taxon>fabids</taxon>
        <taxon>Malpighiales</taxon>
        <taxon>Euphorbiaceae</taxon>
        <taxon>Acalyphoideae</taxon>
        <taxon>Acalypheae</taxon>
        <taxon>Ricinus</taxon>
    </lineage>
</organism>
<gene>
    <name evidence="6" type="ORF">RCOM_0061770</name>
</gene>
<dbReference type="InterPro" id="IPR004843">
    <property type="entry name" value="Calcineurin-like_PHP"/>
</dbReference>
<keyword evidence="7" id="KW-1185">Reference proteome</keyword>
<dbReference type="AlphaFoldDB" id="B9TAV3"/>
<dbReference type="InterPro" id="IPR026575">
    <property type="entry name" value="GpdQ/CpdA-like"/>
</dbReference>
<dbReference type="GO" id="GO:0046872">
    <property type="term" value="F:metal ion binding"/>
    <property type="evidence" value="ECO:0007669"/>
    <property type="project" value="UniProtKB-KW"/>
</dbReference>
<dbReference type="InParanoid" id="B9TAV3"/>
<sequence length="279" mass="30184">MFSNASRFGCTRTQRNVWSASHRSLFDISHHHETDLMLIAQISDIHASPTNDSMARLDRAVSWLAVLQPDLLVVSGDLVDGNWLEGYGLISTSLHRLACRSLILPGNSDDRAVMRTIMPQPDYWHDRPAMHFIEPCGGSVIIGVDTCVDGEAYGDVTQHLSWLRRALAGSPNGTALLFTHHHVFPCGIPPLDAVMCKGTQALAGLLKSGIRPPAAICSGHVHRSMSSLFAGIPAYTCGSICPANPLMLDASRVPQAADPPALMIHDLRHGHLVSSHVSV</sequence>
<dbReference type="GO" id="GO:0004112">
    <property type="term" value="F:cyclic-nucleotide phosphodiesterase activity"/>
    <property type="evidence" value="ECO:0007669"/>
    <property type="project" value="InterPro"/>
</dbReference>
<evidence type="ECO:0000259" key="5">
    <source>
        <dbReference type="Pfam" id="PF00149"/>
    </source>
</evidence>
<dbReference type="Proteomes" id="UP000008311">
    <property type="component" value="Unassembled WGS sequence"/>
</dbReference>
<keyword evidence="2" id="KW-0378">Hydrolase</keyword>
<reference evidence="7" key="1">
    <citation type="journal article" date="2010" name="Nat. Biotechnol.">
        <title>Draft genome sequence of the oilseed species Ricinus communis.</title>
        <authorList>
            <person name="Chan A.P."/>
            <person name="Crabtree J."/>
            <person name="Zhao Q."/>
            <person name="Lorenzi H."/>
            <person name="Orvis J."/>
            <person name="Puiu D."/>
            <person name="Melake-Berhan A."/>
            <person name="Jones K.M."/>
            <person name="Redman J."/>
            <person name="Chen G."/>
            <person name="Cahoon E.B."/>
            <person name="Gedil M."/>
            <person name="Stanke M."/>
            <person name="Haas B.J."/>
            <person name="Wortman J.R."/>
            <person name="Fraser-Liggett C.M."/>
            <person name="Ravel J."/>
            <person name="Rabinowicz P.D."/>
        </authorList>
    </citation>
    <scope>NUCLEOTIDE SEQUENCE [LARGE SCALE GENOMIC DNA]</scope>
    <source>
        <strain evidence="7">cv. Hale</strain>
    </source>
</reference>
<accession>B9TAV3</accession>
<evidence type="ECO:0000256" key="3">
    <source>
        <dbReference type="ARBA" id="ARBA00023004"/>
    </source>
</evidence>
<dbReference type="PANTHER" id="PTHR42988">
    <property type="entry name" value="PHOSPHOHYDROLASE"/>
    <property type="match status" value="1"/>
</dbReference>
<dbReference type="InterPro" id="IPR050884">
    <property type="entry name" value="CNP_phosphodiesterase-III"/>
</dbReference>
<dbReference type="Gene3D" id="3.60.21.10">
    <property type="match status" value="1"/>
</dbReference>
<comment type="similarity">
    <text evidence="4">Belongs to the cyclic nucleotide phosphodiesterase class-III family.</text>
</comment>
<protein>
    <recommendedName>
        <fullName evidence="5">Calcineurin-like phosphoesterase domain-containing protein</fullName>
    </recommendedName>
</protein>
<dbReference type="CDD" id="cd07402">
    <property type="entry name" value="MPP_GpdQ"/>
    <property type="match status" value="1"/>
</dbReference>
<dbReference type="EMBL" id="EQ975979">
    <property type="protein sequence ID" value="EEF27012.1"/>
    <property type="molecule type" value="Genomic_DNA"/>
</dbReference>
<feature type="domain" description="Calcineurin-like phosphoesterase" evidence="5">
    <location>
        <begin position="37"/>
        <end position="223"/>
    </location>
</feature>
<evidence type="ECO:0000313" key="7">
    <source>
        <dbReference type="Proteomes" id="UP000008311"/>
    </source>
</evidence>
<keyword evidence="1" id="KW-0479">Metal-binding</keyword>
<evidence type="ECO:0000256" key="4">
    <source>
        <dbReference type="ARBA" id="ARBA00025742"/>
    </source>
</evidence>
<evidence type="ECO:0000256" key="2">
    <source>
        <dbReference type="ARBA" id="ARBA00022801"/>
    </source>
</evidence>
<dbReference type="Pfam" id="PF00149">
    <property type="entry name" value="Metallophos"/>
    <property type="match status" value="1"/>
</dbReference>
<proteinExistence type="inferred from homology"/>
<keyword evidence="3" id="KW-0408">Iron</keyword>
<evidence type="ECO:0000256" key="1">
    <source>
        <dbReference type="ARBA" id="ARBA00022723"/>
    </source>
</evidence>
<dbReference type="PANTHER" id="PTHR42988:SF2">
    <property type="entry name" value="CYCLIC NUCLEOTIDE PHOSPHODIESTERASE CBUA0032-RELATED"/>
    <property type="match status" value="1"/>
</dbReference>
<dbReference type="InterPro" id="IPR029052">
    <property type="entry name" value="Metallo-depent_PP-like"/>
</dbReference>